<evidence type="ECO:0000313" key="6">
    <source>
        <dbReference type="EMBL" id="ARU58834.1"/>
    </source>
</evidence>
<dbReference type="Proteomes" id="UP000196027">
    <property type="component" value="Chromosome"/>
</dbReference>
<proteinExistence type="inferred from homology"/>
<dbReference type="InterPro" id="IPR050708">
    <property type="entry name" value="T6SS_VgrG/RHS"/>
</dbReference>
<dbReference type="InterPro" id="IPR017847">
    <property type="entry name" value="T6SS_RhsGE_Vgr_subset"/>
</dbReference>
<dbReference type="SUPFAM" id="SSF69279">
    <property type="entry name" value="Phage tail proteins"/>
    <property type="match status" value="2"/>
</dbReference>
<dbReference type="InterPro" id="IPR054030">
    <property type="entry name" value="Gp5_Vgr_C"/>
</dbReference>
<dbReference type="OrthoDB" id="9762420at2"/>
<feature type="domain" description="Gp5/Type VI secretion system Vgr protein OB-fold" evidence="4">
    <location>
        <begin position="383"/>
        <end position="450"/>
    </location>
</feature>
<dbReference type="Pfam" id="PF22178">
    <property type="entry name" value="Gp5_trimer_C"/>
    <property type="match status" value="1"/>
</dbReference>
<dbReference type="PANTHER" id="PTHR32305:SF15">
    <property type="entry name" value="PROTEIN RHSA-RELATED"/>
    <property type="match status" value="1"/>
</dbReference>
<evidence type="ECO:0000256" key="3">
    <source>
        <dbReference type="ARBA" id="ARBA00022525"/>
    </source>
</evidence>
<dbReference type="Pfam" id="PF04717">
    <property type="entry name" value="Phage_base_V"/>
    <property type="match status" value="1"/>
</dbReference>
<dbReference type="InterPro" id="IPR006531">
    <property type="entry name" value="Gp5/Vgr_OB"/>
</dbReference>
<gene>
    <name evidence="6" type="primary">vgrG1</name>
    <name evidence="6" type="ORF">OLMES_4846</name>
</gene>
<keyword evidence="7" id="KW-1185">Reference proteome</keyword>
<dbReference type="RefSeq" id="WP_087464653.1">
    <property type="nucleotide sequence ID" value="NZ_CP021425.1"/>
</dbReference>
<dbReference type="NCBIfam" id="TIGR03361">
    <property type="entry name" value="VI_Rhs_Vgr"/>
    <property type="match status" value="1"/>
</dbReference>
<dbReference type="NCBIfam" id="TIGR01646">
    <property type="entry name" value="vgr_GE"/>
    <property type="match status" value="1"/>
</dbReference>
<dbReference type="KEGG" id="ome:OLMES_4846"/>
<dbReference type="InterPro" id="IPR006533">
    <property type="entry name" value="T6SS_Vgr_RhsGE"/>
</dbReference>
<dbReference type="EMBL" id="CP021425">
    <property type="protein sequence ID" value="ARU58834.1"/>
    <property type="molecule type" value="Genomic_DNA"/>
</dbReference>
<evidence type="ECO:0000259" key="5">
    <source>
        <dbReference type="Pfam" id="PF22178"/>
    </source>
</evidence>
<keyword evidence="3" id="KW-0964">Secreted</keyword>
<evidence type="ECO:0000313" key="7">
    <source>
        <dbReference type="Proteomes" id="UP000196027"/>
    </source>
</evidence>
<reference evidence="6 7" key="1">
    <citation type="submission" date="2017-05" db="EMBL/GenBank/DDBJ databases">
        <title>Genomic insights into alkan degradation activity of Oleiphilus messinensis.</title>
        <authorList>
            <person name="Kozyavkin S.A."/>
            <person name="Slesarev A.I."/>
            <person name="Golyshin P.N."/>
            <person name="Korzhenkov A."/>
            <person name="Golyshina O.N."/>
            <person name="Toshchakov S.V."/>
        </authorList>
    </citation>
    <scope>NUCLEOTIDE SEQUENCE [LARGE SCALE GENOMIC DNA]</scope>
    <source>
        <strain evidence="6 7">ME102</strain>
    </source>
</reference>
<dbReference type="Gene3D" id="3.55.50.10">
    <property type="entry name" value="Baseplate protein-like domains"/>
    <property type="match status" value="1"/>
</dbReference>
<dbReference type="AlphaFoldDB" id="A0A1Y0IHH7"/>
<dbReference type="SUPFAM" id="SSF69349">
    <property type="entry name" value="Phage fibre proteins"/>
    <property type="match status" value="1"/>
</dbReference>
<organism evidence="6 7">
    <name type="scientific">Oleiphilus messinensis</name>
    <dbReference type="NCBI Taxonomy" id="141451"/>
    <lineage>
        <taxon>Bacteria</taxon>
        <taxon>Pseudomonadati</taxon>
        <taxon>Pseudomonadota</taxon>
        <taxon>Gammaproteobacteria</taxon>
        <taxon>Oceanospirillales</taxon>
        <taxon>Oleiphilaceae</taxon>
        <taxon>Oleiphilus</taxon>
    </lineage>
</organism>
<sequence length="665" mass="74382">MALKQDSQFIKLGTPLGDDVLVIQRFAGVEAVSRTFKFEIIALSEQDGIDETKLIGKAVTVSINTSDGEIRYFNGIVTRFGTGPMLDGRYREYKMVIEPWFQLLNYRSDCRIFQEKTAKDIIESIFSDLGFTDYQWKLQGSPASRTYCVQYRESDFNFVCRLLEEEGIFYYFKHENGTHTLVLCDYVKGYDSVPADAIDVTDGTHGDFSINSWQREYNFRSGKVSHTDYNFLTPSTSLLSDQKTVLKLSNSAPFEVYDFPGEYEEKSIGDFYALNRMEAIEAAYTEVVAGSDYSQMCAGFTFTVGRHHLEKDAKKNFVLKEVYHEASEGSYRSNGASFSYNNRFLCVPAETVLRSEHRTPKPYIRGTQSAIVVGPSGEEIYTDEYGRVKVQFYWDRLGGGNESSSCWIRVAQFWAGKKWGAQFLPRIGHEVLVSFHEGDPDRPLIIGSVYNAENMPTYDLPANKAHSGIKSRSTKSGTTENFNEIRFEDEKGNELFYLHAEKDETEIVENDQTVEIGNDQKITVGHDSTESIGNDLNQTVGNNTTLSTAKDHEESIGENMTLDVGSDRSINVEGDHTETIGKGMSLEVGKDLKETVKGSHSESVTKDYDVTAKTIQLTAKSSITIKCGSAKITMKSSGEISVSGSKINLKASGNVTMKGSQILQN</sequence>
<dbReference type="Gene3D" id="2.30.110.50">
    <property type="match status" value="1"/>
</dbReference>
<dbReference type="Gene3D" id="4.10.220.110">
    <property type="match status" value="1"/>
</dbReference>
<dbReference type="GO" id="GO:0005576">
    <property type="term" value="C:extracellular region"/>
    <property type="evidence" value="ECO:0007669"/>
    <property type="project" value="UniProtKB-SubCell"/>
</dbReference>
<feature type="domain" description="Gp5/Type VI secretion system Vgr C-terminal trimerisation" evidence="5">
    <location>
        <begin position="467"/>
        <end position="580"/>
    </location>
</feature>
<dbReference type="PANTHER" id="PTHR32305">
    <property type="match status" value="1"/>
</dbReference>
<comment type="subcellular location">
    <subcellularLocation>
        <location evidence="1">Secreted</location>
    </subcellularLocation>
</comment>
<evidence type="ECO:0000256" key="2">
    <source>
        <dbReference type="ARBA" id="ARBA00005558"/>
    </source>
</evidence>
<evidence type="ECO:0000259" key="4">
    <source>
        <dbReference type="Pfam" id="PF04717"/>
    </source>
</evidence>
<protein>
    <submittedName>
        <fullName evidence="6">Type VI secretion system export protein</fullName>
    </submittedName>
</protein>
<dbReference type="InterPro" id="IPR037026">
    <property type="entry name" value="Vgr_OB-fold_dom_sf"/>
</dbReference>
<dbReference type="SUPFAM" id="SSF69255">
    <property type="entry name" value="gp5 N-terminal domain-like"/>
    <property type="match status" value="1"/>
</dbReference>
<evidence type="ECO:0000256" key="1">
    <source>
        <dbReference type="ARBA" id="ARBA00004613"/>
    </source>
</evidence>
<comment type="similarity">
    <text evidence="2">Belongs to the VgrG protein family.</text>
</comment>
<accession>A0A1Y0IHH7</accession>
<dbReference type="Pfam" id="PF05954">
    <property type="entry name" value="Phage_GPD"/>
    <property type="match status" value="1"/>
</dbReference>
<dbReference type="Gene3D" id="2.40.50.230">
    <property type="entry name" value="Gp5 N-terminal domain"/>
    <property type="match status" value="1"/>
</dbReference>
<name>A0A1Y0IHH7_9GAMM</name>